<reference evidence="1 2" key="1">
    <citation type="submission" date="2022-04" db="EMBL/GenBank/DDBJ databases">
        <title>Positive selection, recombination, and allopatry shape intraspecific diversity of widespread and dominant cyanobacteria.</title>
        <authorList>
            <person name="Wei J."/>
            <person name="Shu W."/>
            <person name="Hu C."/>
        </authorList>
    </citation>
    <scope>NUCLEOTIDE SEQUENCE [LARGE SCALE GENOMIC DNA]</scope>
    <source>
        <strain evidence="1 2">AS-A4</strain>
    </source>
</reference>
<dbReference type="EMBL" id="JAMPLM010000001">
    <property type="protein sequence ID" value="MEP1057203.1"/>
    <property type="molecule type" value="Genomic_DNA"/>
</dbReference>
<accession>A0ABV0KD97</accession>
<gene>
    <name evidence="1" type="ORF">NDI38_02060</name>
</gene>
<comment type="caution">
    <text evidence="1">The sequence shown here is derived from an EMBL/GenBank/DDBJ whole genome shotgun (WGS) entry which is preliminary data.</text>
</comment>
<dbReference type="RefSeq" id="WP_190454110.1">
    <property type="nucleotide sequence ID" value="NZ_JAMPLM010000001.1"/>
</dbReference>
<keyword evidence="2" id="KW-1185">Reference proteome</keyword>
<proteinExistence type="predicted"/>
<sequence length="59" mass="6782">MGDFRALNPIVPNWSIAAAKTDAFVQPVENFRNPVDKLWISWGKALNNLWKYCGFRGEK</sequence>
<dbReference type="Proteomes" id="UP001476950">
    <property type="component" value="Unassembled WGS sequence"/>
</dbReference>
<evidence type="ECO:0008006" key="3">
    <source>
        <dbReference type="Google" id="ProtNLM"/>
    </source>
</evidence>
<organism evidence="1 2">
    <name type="scientific">Stenomitos frigidus AS-A4</name>
    <dbReference type="NCBI Taxonomy" id="2933935"/>
    <lineage>
        <taxon>Bacteria</taxon>
        <taxon>Bacillati</taxon>
        <taxon>Cyanobacteriota</taxon>
        <taxon>Cyanophyceae</taxon>
        <taxon>Leptolyngbyales</taxon>
        <taxon>Leptolyngbyaceae</taxon>
        <taxon>Stenomitos</taxon>
    </lineage>
</organism>
<name>A0ABV0KD97_9CYAN</name>
<evidence type="ECO:0000313" key="1">
    <source>
        <dbReference type="EMBL" id="MEP1057203.1"/>
    </source>
</evidence>
<protein>
    <recommendedName>
        <fullName evidence="3">Transposase</fullName>
    </recommendedName>
</protein>
<evidence type="ECO:0000313" key="2">
    <source>
        <dbReference type="Proteomes" id="UP001476950"/>
    </source>
</evidence>